<feature type="domain" description="HTH lacI-type" evidence="4">
    <location>
        <begin position="3"/>
        <end position="57"/>
    </location>
</feature>
<accession>A0A841L661</accession>
<dbReference type="AlphaFoldDB" id="A0A841L661"/>
<dbReference type="Proteomes" id="UP000538147">
    <property type="component" value="Unassembled WGS sequence"/>
</dbReference>
<dbReference type="InterPro" id="IPR028082">
    <property type="entry name" value="Peripla_BP_I"/>
</dbReference>
<dbReference type="Pfam" id="PF13377">
    <property type="entry name" value="Peripla_BP_3"/>
    <property type="match status" value="1"/>
</dbReference>
<dbReference type="InterPro" id="IPR000843">
    <property type="entry name" value="HTH_LacI"/>
</dbReference>
<gene>
    <name evidence="5" type="ORF">FHS79_002279</name>
</gene>
<dbReference type="SUPFAM" id="SSF53822">
    <property type="entry name" value="Periplasmic binding protein-like I"/>
    <property type="match status" value="1"/>
</dbReference>
<dbReference type="PANTHER" id="PTHR30146">
    <property type="entry name" value="LACI-RELATED TRANSCRIPTIONAL REPRESSOR"/>
    <property type="match status" value="1"/>
</dbReference>
<evidence type="ECO:0000256" key="2">
    <source>
        <dbReference type="ARBA" id="ARBA00023125"/>
    </source>
</evidence>
<reference evidence="5 6" key="1">
    <citation type="submission" date="2020-08" db="EMBL/GenBank/DDBJ databases">
        <title>Genomic Encyclopedia of Type Strains, Phase IV (KMG-IV): sequencing the most valuable type-strain genomes for metagenomic binning, comparative biology and taxonomic classification.</title>
        <authorList>
            <person name="Goeker M."/>
        </authorList>
    </citation>
    <scope>NUCLEOTIDE SEQUENCE [LARGE SCALE GENOMIC DNA]</scope>
    <source>
        <strain evidence="5 6">DSM 102189</strain>
    </source>
</reference>
<evidence type="ECO:0000313" key="5">
    <source>
        <dbReference type="EMBL" id="MBB6228094.1"/>
    </source>
</evidence>
<evidence type="ECO:0000256" key="3">
    <source>
        <dbReference type="ARBA" id="ARBA00023163"/>
    </source>
</evidence>
<evidence type="ECO:0000259" key="4">
    <source>
        <dbReference type="PROSITE" id="PS50932"/>
    </source>
</evidence>
<dbReference type="EMBL" id="JACIIV010000015">
    <property type="protein sequence ID" value="MBB6228094.1"/>
    <property type="molecule type" value="Genomic_DNA"/>
</dbReference>
<sequence>MRSTIREVSAAAGVSVTTVSRVLNNEPYVKPATRRRVEEAIARLDFRPSVAARALAGQRSFQIALLYDNPSPYYIYSIQTGARAHCIERGFRVVFQECDVTSADLARDIAGLLAETHLDGVILSPPVSDSAEVIAALQRSNLPFVRIAPGGSLDISPRVFIDDEAAAERITDHLVGLGHRRIGFIIGHPDHVASNQRLTGFRRALARHGIAEEAELIQQGLFDFTSGHAAGRRMLTMARRPSAIFASNDDMGAGVLTAAHELGLAVPGDIAIAGFDDTDLARLVWPPLTTIRQPTRELAHAAAKMLIDATDTGGQQLDFELVIRGSTVAQQRLKS</sequence>
<dbReference type="InterPro" id="IPR010982">
    <property type="entry name" value="Lambda_DNA-bd_dom_sf"/>
</dbReference>
<dbReference type="GO" id="GO:0000976">
    <property type="term" value="F:transcription cis-regulatory region binding"/>
    <property type="evidence" value="ECO:0007669"/>
    <property type="project" value="TreeGrafter"/>
</dbReference>
<evidence type="ECO:0000256" key="1">
    <source>
        <dbReference type="ARBA" id="ARBA00023015"/>
    </source>
</evidence>
<keyword evidence="1" id="KW-0805">Transcription regulation</keyword>
<dbReference type="RefSeq" id="WP_184199788.1">
    <property type="nucleotide sequence ID" value="NZ_BMOX01000071.1"/>
</dbReference>
<name>A0A841L661_9SPHN</name>
<dbReference type="Gene3D" id="3.40.50.2300">
    <property type="match status" value="2"/>
</dbReference>
<organism evidence="5 6">
    <name type="scientific">Polymorphobacter multimanifer</name>
    <dbReference type="NCBI Taxonomy" id="1070431"/>
    <lineage>
        <taxon>Bacteria</taxon>
        <taxon>Pseudomonadati</taxon>
        <taxon>Pseudomonadota</taxon>
        <taxon>Alphaproteobacteria</taxon>
        <taxon>Sphingomonadales</taxon>
        <taxon>Sphingosinicellaceae</taxon>
        <taxon>Polymorphobacter</taxon>
    </lineage>
</organism>
<dbReference type="PANTHER" id="PTHR30146:SF153">
    <property type="entry name" value="LACTOSE OPERON REPRESSOR"/>
    <property type="match status" value="1"/>
</dbReference>
<dbReference type="GO" id="GO:0003700">
    <property type="term" value="F:DNA-binding transcription factor activity"/>
    <property type="evidence" value="ECO:0007669"/>
    <property type="project" value="TreeGrafter"/>
</dbReference>
<comment type="caution">
    <text evidence="5">The sequence shown here is derived from an EMBL/GenBank/DDBJ whole genome shotgun (WGS) entry which is preliminary data.</text>
</comment>
<dbReference type="Pfam" id="PF00356">
    <property type="entry name" value="LacI"/>
    <property type="match status" value="1"/>
</dbReference>
<proteinExistence type="predicted"/>
<evidence type="ECO:0000313" key="6">
    <source>
        <dbReference type="Proteomes" id="UP000538147"/>
    </source>
</evidence>
<dbReference type="SUPFAM" id="SSF47413">
    <property type="entry name" value="lambda repressor-like DNA-binding domains"/>
    <property type="match status" value="1"/>
</dbReference>
<keyword evidence="6" id="KW-1185">Reference proteome</keyword>
<dbReference type="PROSITE" id="PS50932">
    <property type="entry name" value="HTH_LACI_2"/>
    <property type="match status" value="1"/>
</dbReference>
<dbReference type="Gene3D" id="1.10.260.40">
    <property type="entry name" value="lambda repressor-like DNA-binding domains"/>
    <property type="match status" value="1"/>
</dbReference>
<dbReference type="SMART" id="SM00354">
    <property type="entry name" value="HTH_LACI"/>
    <property type="match status" value="1"/>
</dbReference>
<keyword evidence="2" id="KW-0238">DNA-binding</keyword>
<protein>
    <submittedName>
        <fullName evidence="5">LacI family transcriptional regulator</fullName>
    </submittedName>
</protein>
<dbReference type="CDD" id="cd01392">
    <property type="entry name" value="HTH_LacI"/>
    <property type="match status" value="1"/>
</dbReference>
<dbReference type="CDD" id="cd01545">
    <property type="entry name" value="PBP1_SalR"/>
    <property type="match status" value="1"/>
</dbReference>
<keyword evidence="3" id="KW-0804">Transcription</keyword>
<dbReference type="InterPro" id="IPR046335">
    <property type="entry name" value="LacI/GalR-like_sensor"/>
</dbReference>